<accession>A0A0F9KE38</accession>
<gene>
    <name evidence="1" type="ORF">LCGC14_1342060</name>
</gene>
<sequence length="64" mass="7160">MDKFWKVQGEGLAHNVKRFTDIGSAKLEAIRLASQHPGVKVVMLASLGHYIKEAVTWTPQQLTK</sequence>
<protein>
    <submittedName>
        <fullName evidence="1">Uncharacterized protein</fullName>
    </submittedName>
</protein>
<comment type="caution">
    <text evidence="1">The sequence shown here is derived from an EMBL/GenBank/DDBJ whole genome shotgun (WGS) entry which is preliminary data.</text>
</comment>
<organism evidence="1">
    <name type="scientific">marine sediment metagenome</name>
    <dbReference type="NCBI Taxonomy" id="412755"/>
    <lineage>
        <taxon>unclassified sequences</taxon>
        <taxon>metagenomes</taxon>
        <taxon>ecological metagenomes</taxon>
    </lineage>
</organism>
<proteinExistence type="predicted"/>
<dbReference type="EMBL" id="LAZR01008216">
    <property type="protein sequence ID" value="KKM80223.1"/>
    <property type="molecule type" value="Genomic_DNA"/>
</dbReference>
<evidence type="ECO:0000313" key="1">
    <source>
        <dbReference type="EMBL" id="KKM80223.1"/>
    </source>
</evidence>
<name>A0A0F9KE38_9ZZZZ</name>
<dbReference type="AlphaFoldDB" id="A0A0F9KE38"/>
<reference evidence="1" key="1">
    <citation type="journal article" date="2015" name="Nature">
        <title>Complex archaea that bridge the gap between prokaryotes and eukaryotes.</title>
        <authorList>
            <person name="Spang A."/>
            <person name="Saw J.H."/>
            <person name="Jorgensen S.L."/>
            <person name="Zaremba-Niedzwiedzka K."/>
            <person name="Martijn J."/>
            <person name="Lind A.E."/>
            <person name="van Eijk R."/>
            <person name="Schleper C."/>
            <person name="Guy L."/>
            <person name="Ettema T.J."/>
        </authorList>
    </citation>
    <scope>NUCLEOTIDE SEQUENCE</scope>
</reference>